<dbReference type="InterPro" id="IPR006862">
    <property type="entry name" value="Thio_Ohase/aa_AcTrfase"/>
</dbReference>
<keyword evidence="6" id="KW-1185">Reference proteome</keyword>
<dbReference type="Gene3D" id="3.40.50.1820">
    <property type="entry name" value="alpha/beta hydrolase"/>
    <property type="match status" value="1"/>
</dbReference>
<dbReference type="RefSeq" id="WP_142669885.1">
    <property type="nucleotide sequence ID" value="NZ_PDOF01000001.1"/>
</dbReference>
<dbReference type="EMBL" id="PDOF01000001">
    <property type="protein sequence ID" value="PYZ99057.1"/>
    <property type="molecule type" value="Genomic_DNA"/>
</dbReference>
<dbReference type="OrthoDB" id="8922993at2"/>
<dbReference type="Pfam" id="PF08840">
    <property type="entry name" value="BAAT_C"/>
    <property type="match status" value="1"/>
</dbReference>
<dbReference type="GO" id="GO:0006637">
    <property type="term" value="P:acyl-CoA metabolic process"/>
    <property type="evidence" value="ECO:0007669"/>
    <property type="project" value="InterPro"/>
</dbReference>
<proteinExistence type="inferred from homology"/>
<dbReference type="GO" id="GO:0047617">
    <property type="term" value="F:fatty acyl-CoA hydrolase activity"/>
    <property type="evidence" value="ECO:0007669"/>
    <property type="project" value="TreeGrafter"/>
</dbReference>
<evidence type="ECO:0000256" key="1">
    <source>
        <dbReference type="ARBA" id="ARBA00006538"/>
    </source>
</evidence>
<dbReference type="InterPro" id="IPR042490">
    <property type="entry name" value="Thio_Ohase/BAAT_N"/>
</dbReference>
<dbReference type="Pfam" id="PF04775">
    <property type="entry name" value="Bile_Hydr_Trans"/>
    <property type="match status" value="1"/>
</dbReference>
<feature type="active site" description="Charge relay system" evidence="2">
    <location>
        <position position="367"/>
    </location>
</feature>
<dbReference type="Proteomes" id="UP000248066">
    <property type="component" value="Unassembled WGS sequence"/>
</dbReference>
<evidence type="ECO:0000256" key="2">
    <source>
        <dbReference type="PIRSR" id="PIRSR016521-1"/>
    </source>
</evidence>
<comment type="caution">
    <text evidence="5">The sequence shown here is derived from an EMBL/GenBank/DDBJ whole genome shotgun (WGS) entry which is preliminary data.</text>
</comment>
<dbReference type="InterPro" id="IPR016662">
    <property type="entry name" value="Acyl-CoA_thioEstase_long-chain"/>
</dbReference>
<feature type="active site" description="Charge relay system" evidence="2">
    <location>
        <position position="332"/>
    </location>
</feature>
<dbReference type="Gene3D" id="2.60.40.2240">
    <property type="entry name" value="Acyl-CoA thioester hydrolase/BAAT N-terminal domain"/>
    <property type="match status" value="1"/>
</dbReference>
<feature type="domain" description="BAAT/Acyl-CoA thioester hydrolase C-terminal" evidence="4">
    <location>
        <begin position="196"/>
        <end position="413"/>
    </location>
</feature>
<dbReference type="PANTHER" id="PTHR10824:SF4">
    <property type="entry name" value="ACYL-COENZYME A THIOESTERASE 1-LIKE"/>
    <property type="match status" value="1"/>
</dbReference>
<evidence type="ECO:0000313" key="6">
    <source>
        <dbReference type="Proteomes" id="UP000248066"/>
    </source>
</evidence>
<reference evidence="5 6" key="1">
    <citation type="submission" date="2017-10" db="EMBL/GenBank/DDBJ databases">
        <title>Bacillus sp. nov., a halophilic bacterium isolated from a Yangshapao Lake.</title>
        <authorList>
            <person name="Wang H."/>
        </authorList>
    </citation>
    <scope>NUCLEOTIDE SEQUENCE [LARGE SCALE GENOMIC DNA]</scope>
    <source>
        <strain evidence="5 6">YSP-3</strain>
    </source>
</reference>
<dbReference type="SUPFAM" id="SSF53474">
    <property type="entry name" value="alpha/beta-Hydrolases"/>
    <property type="match status" value="1"/>
</dbReference>
<dbReference type="AlphaFoldDB" id="A0A2W0HCY6"/>
<dbReference type="InterPro" id="IPR029058">
    <property type="entry name" value="AB_hydrolase_fold"/>
</dbReference>
<evidence type="ECO:0000313" key="5">
    <source>
        <dbReference type="EMBL" id="PYZ99057.1"/>
    </source>
</evidence>
<dbReference type="GO" id="GO:0006631">
    <property type="term" value="P:fatty acid metabolic process"/>
    <property type="evidence" value="ECO:0007669"/>
    <property type="project" value="TreeGrafter"/>
</dbReference>
<name>A0A2W0HCY6_9BACI</name>
<gene>
    <name evidence="5" type="ORF">CR205_11000</name>
</gene>
<protein>
    <recommendedName>
        <fullName evidence="7">Acyl-CoA thioesterase</fullName>
    </recommendedName>
</protein>
<sequence>MTCFLYPDIGRVDEPVQFHMDGFKPGEKVEIRAEWMDRSEYKWTSSITVTAGSDGKVQLSGDTEGPDFRTLFWQLAPVSSEVEGAVLQRSELAPFHIGITVVNETHEIVTERVITRLFVEDHIKQEEVDTPECQGTFFYPEKENSLPAVIVLGGSEGGVYEETAALLAAHGYAALALGYFGYPPLPPDLHEIPVETVNRAVQWLTDQPNVNGNEIACLGISKGGELALLAASQDSRIKAVIGEMPPSHVFQSLRQGRRSSSWSKDRTPVPFIPYSLDFTMRVEHAVAQWKKEPLGMRPVFERSLKKYGSGGEAALYVEKINGPVMLISGGADELWPSSSMCKTMMSRLSANSFAHEKKHLSFEDAGHVLTIPYLPARIPKSFPFKTGGTEEANARAGEQAWKETVAFLDRHFNPVKARIETVLFQK</sequence>
<dbReference type="InterPro" id="IPR014940">
    <property type="entry name" value="BAAT_C"/>
</dbReference>
<dbReference type="PANTHER" id="PTHR10824">
    <property type="entry name" value="ACYL-COENZYME A THIOESTERASE-RELATED"/>
    <property type="match status" value="1"/>
</dbReference>
<feature type="domain" description="Acyl-CoA thioester hydrolase/bile acid-CoA amino acid N-acetyltransferase" evidence="3">
    <location>
        <begin position="13"/>
        <end position="129"/>
    </location>
</feature>
<comment type="similarity">
    <text evidence="1">Belongs to the C/M/P thioester hydrolase family.</text>
</comment>
<evidence type="ECO:0000259" key="4">
    <source>
        <dbReference type="Pfam" id="PF08840"/>
    </source>
</evidence>
<accession>A0A2W0HCY6</accession>
<evidence type="ECO:0008006" key="7">
    <source>
        <dbReference type="Google" id="ProtNLM"/>
    </source>
</evidence>
<feature type="active site" description="Charge relay system" evidence="2">
    <location>
        <position position="221"/>
    </location>
</feature>
<organism evidence="5 6">
    <name type="scientific">Alteribacter lacisalsi</name>
    <dbReference type="NCBI Taxonomy" id="2045244"/>
    <lineage>
        <taxon>Bacteria</taxon>
        <taxon>Bacillati</taxon>
        <taxon>Bacillota</taxon>
        <taxon>Bacilli</taxon>
        <taxon>Bacillales</taxon>
        <taxon>Bacillaceae</taxon>
        <taxon>Alteribacter</taxon>
    </lineage>
</organism>
<dbReference type="PIRSF" id="PIRSF016521">
    <property type="entry name" value="Acyl-CoA_hydro"/>
    <property type="match status" value="1"/>
</dbReference>
<evidence type="ECO:0000259" key="3">
    <source>
        <dbReference type="Pfam" id="PF04775"/>
    </source>
</evidence>